<evidence type="ECO:0000313" key="6">
    <source>
        <dbReference type="EMBL" id="MBA2951947.1"/>
    </source>
</evidence>
<evidence type="ECO:0000256" key="1">
    <source>
        <dbReference type="ARBA" id="ARBA00004761"/>
    </source>
</evidence>
<dbReference type="InterPro" id="IPR013785">
    <property type="entry name" value="Aldolase_TIM"/>
</dbReference>
<proteinExistence type="inferred from homology"/>
<name>A0A7W0IE34_9ACTN</name>
<gene>
    <name evidence="6" type="ORF">H1D24_40955</name>
</gene>
<dbReference type="Proteomes" id="UP000545761">
    <property type="component" value="Unassembled WGS sequence"/>
</dbReference>
<sequence length="227" mass="23250">MHTANQHSAAPRQPLSRTLLESRIIAVLRASDARYLLPAAEVLVEQGIRSMEVTLTTAGGLQAISELRATLPDEVEVGAGTVLSVEDLDAVLDAGAAYVVTPHTDAELIRAAVARKVAIIPGGLTPTELRTGWAAGASAVKLFPASTVGPQYVKDLHGPFPQMPVIPSGGVGRATAGDWIKVGCPAVSMGGPLLGDALEGGDLAALRERAKQAVESVAAAAQEAGRG</sequence>
<evidence type="ECO:0000256" key="5">
    <source>
        <dbReference type="ARBA" id="ARBA00023277"/>
    </source>
</evidence>
<evidence type="ECO:0000256" key="2">
    <source>
        <dbReference type="ARBA" id="ARBA00006906"/>
    </source>
</evidence>
<comment type="subunit">
    <text evidence="3">Homotrimer.</text>
</comment>
<dbReference type="PANTHER" id="PTHR30246">
    <property type="entry name" value="2-KETO-3-DEOXY-6-PHOSPHOGLUCONATE ALDOLASE"/>
    <property type="match status" value="1"/>
</dbReference>
<dbReference type="NCBIfam" id="TIGR01182">
    <property type="entry name" value="eda"/>
    <property type="match status" value="1"/>
</dbReference>
<dbReference type="RefSeq" id="WP_181662859.1">
    <property type="nucleotide sequence ID" value="NZ_JACEHE010000063.1"/>
</dbReference>
<keyword evidence="5" id="KW-0119">Carbohydrate metabolism</keyword>
<evidence type="ECO:0000313" key="7">
    <source>
        <dbReference type="Proteomes" id="UP000545761"/>
    </source>
</evidence>
<dbReference type="SUPFAM" id="SSF51569">
    <property type="entry name" value="Aldolase"/>
    <property type="match status" value="1"/>
</dbReference>
<organism evidence="6 7">
    <name type="scientific">Streptomyces himalayensis subsp. himalayensis</name>
    <dbReference type="NCBI Taxonomy" id="2756131"/>
    <lineage>
        <taxon>Bacteria</taxon>
        <taxon>Bacillati</taxon>
        <taxon>Actinomycetota</taxon>
        <taxon>Actinomycetes</taxon>
        <taxon>Kitasatosporales</taxon>
        <taxon>Streptomycetaceae</taxon>
        <taxon>Streptomyces</taxon>
        <taxon>Streptomyces himalayensis</taxon>
    </lineage>
</organism>
<accession>A0A7W0IE34</accession>
<dbReference type="PROSITE" id="PS00160">
    <property type="entry name" value="ALDOLASE_KDPG_KHG_2"/>
    <property type="match status" value="1"/>
</dbReference>
<dbReference type="AlphaFoldDB" id="A0A7W0IE34"/>
<dbReference type="PANTHER" id="PTHR30246:SF1">
    <property type="entry name" value="2-DEHYDRO-3-DEOXY-6-PHOSPHOGALACTONATE ALDOLASE-RELATED"/>
    <property type="match status" value="1"/>
</dbReference>
<comment type="caution">
    <text evidence="6">The sequence shown here is derived from an EMBL/GenBank/DDBJ whole genome shotgun (WGS) entry which is preliminary data.</text>
</comment>
<comment type="similarity">
    <text evidence="2">Belongs to the KHG/KDPG aldolase family.</text>
</comment>
<evidence type="ECO:0000256" key="3">
    <source>
        <dbReference type="ARBA" id="ARBA00011233"/>
    </source>
</evidence>
<dbReference type="InterPro" id="IPR000887">
    <property type="entry name" value="Aldlse_KDPG_KHG"/>
</dbReference>
<dbReference type="InterPro" id="IPR031338">
    <property type="entry name" value="KDPG/KHG_AS_2"/>
</dbReference>
<evidence type="ECO:0000256" key="4">
    <source>
        <dbReference type="ARBA" id="ARBA00023239"/>
    </source>
</evidence>
<protein>
    <submittedName>
        <fullName evidence="6">Bifunctional 4-hydroxy-2-oxoglutarate aldolase/2-dehydro-3-deoxy-phosphogluconate aldolase</fullName>
    </submittedName>
</protein>
<dbReference type="Pfam" id="PF01081">
    <property type="entry name" value="Aldolase"/>
    <property type="match status" value="1"/>
</dbReference>
<dbReference type="Gene3D" id="3.20.20.70">
    <property type="entry name" value="Aldolase class I"/>
    <property type="match status" value="1"/>
</dbReference>
<dbReference type="EMBL" id="JACEHE010000063">
    <property type="protein sequence ID" value="MBA2951947.1"/>
    <property type="molecule type" value="Genomic_DNA"/>
</dbReference>
<keyword evidence="4" id="KW-0456">Lyase</keyword>
<dbReference type="CDD" id="cd00452">
    <property type="entry name" value="KDPG_aldolase"/>
    <property type="match status" value="1"/>
</dbReference>
<dbReference type="GO" id="GO:0016829">
    <property type="term" value="F:lyase activity"/>
    <property type="evidence" value="ECO:0007669"/>
    <property type="project" value="UniProtKB-KW"/>
</dbReference>
<comment type="pathway">
    <text evidence="1">Carbohydrate acid metabolism.</text>
</comment>
<reference evidence="6 7" key="1">
    <citation type="submission" date="2020-07" db="EMBL/GenBank/DDBJ databases">
        <title>Streptomyces isolated from Indian soil.</title>
        <authorList>
            <person name="Mandal S."/>
            <person name="Maiti P.K."/>
        </authorList>
    </citation>
    <scope>NUCLEOTIDE SEQUENCE [LARGE SCALE GENOMIC DNA]</scope>
    <source>
        <strain evidence="6 7">PSKA28</strain>
    </source>
</reference>